<proteinExistence type="predicted"/>
<dbReference type="AlphaFoldDB" id="A0A8S1X4Y6"/>
<dbReference type="EMBL" id="CAJJDP010000110">
    <property type="protein sequence ID" value="CAD8195765.1"/>
    <property type="molecule type" value="Genomic_DNA"/>
</dbReference>
<dbReference type="Proteomes" id="UP000683925">
    <property type="component" value="Unassembled WGS sequence"/>
</dbReference>
<accession>A0A8S1X4Y6</accession>
<sequence length="167" mass="19808">MLQPQDKIIQNCLIFDFINLISVWIINPHFPIHSKYDNGPQSSSNQQFKDMQFEFSIIIQNKTGLILIEILFHVFQIWFKSYFIQSTTQFDQRDLRDQNRKAKSRIGQIENEVGKIEIQIISQSYQYYIAVLRSQKIKLGISQYNSFYLIKIITHYKVGSIRRNPSP</sequence>
<comment type="caution">
    <text evidence="2">The sequence shown here is derived from an EMBL/GenBank/DDBJ whole genome shotgun (WGS) entry which is preliminary data.</text>
</comment>
<evidence type="ECO:0000313" key="2">
    <source>
        <dbReference type="EMBL" id="CAD8195765.1"/>
    </source>
</evidence>
<gene>
    <name evidence="2" type="ORF">POCTA_138.1.T1100026</name>
</gene>
<evidence type="ECO:0000256" key="1">
    <source>
        <dbReference type="SAM" id="Coils"/>
    </source>
</evidence>
<name>A0A8S1X4Y6_PAROT</name>
<keyword evidence="3" id="KW-1185">Reference proteome</keyword>
<protein>
    <submittedName>
        <fullName evidence="2">Uncharacterized protein</fullName>
    </submittedName>
</protein>
<organism evidence="2 3">
    <name type="scientific">Paramecium octaurelia</name>
    <dbReference type="NCBI Taxonomy" id="43137"/>
    <lineage>
        <taxon>Eukaryota</taxon>
        <taxon>Sar</taxon>
        <taxon>Alveolata</taxon>
        <taxon>Ciliophora</taxon>
        <taxon>Intramacronucleata</taxon>
        <taxon>Oligohymenophorea</taxon>
        <taxon>Peniculida</taxon>
        <taxon>Parameciidae</taxon>
        <taxon>Paramecium</taxon>
    </lineage>
</organism>
<feature type="coiled-coil region" evidence="1">
    <location>
        <begin position="92"/>
        <end position="119"/>
    </location>
</feature>
<keyword evidence="1" id="KW-0175">Coiled coil</keyword>
<evidence type="ECO:0000313" key="3">
    <source>
        <dbReference type="Proteomes" id="UP000683925"/>
    </source>
</evidence>
<reference evidence="2" key="1">
    <citation type="submission" date="2021-01" db="EMBL/GenBank/DDBJ databases">
        <authorList>
            <consortium name="Genoscope - CEA"/>
            <person name="William W."/>
        </authorList>
    </citation>
    <scope>NUCLEOTIDE SEQUENCE</scope>
</reference>